<feature type="domain" description="DUF4113" evidence="1">
    <location>
        <begin position="68"/>
        <end position="117"/>
    </location>
</feature>
<evidence type="ECO:0000259" key="1">
    <source>
        <dbReference type="Pfam" id="PF13438"/>
    </source>
</evidence>
<dbReference type="RefSeq" id="WP_341472173.1">
    <property type="nucleotide sequence ID" value="NZ_CP128402.1"/>
</dbReference>
<evidence type="ECO:0000313" key="3">
    <source>
        <dbReference type="Proteomes" id="UP001431572"/>
    </source>
</evidence>
<gene>
    <name evidence="2" type="ORF">OZ401_005033</name>
</gene>
<protein>
    <submittedName>
        <fullName evidence="2">DUF4113 domain-containing protein</fullName>
    </submittedName>
</protein>
<name>A0ABY9BAY9_9CHLR</name>
<proteinExistence type="predicted"/>
<keyword evidence="2" id="KW-0614">Plasmid</keyword>
<sequence length="128" mass="14404">MTGLNLTVWWEKSRSPVCKNRLFPNSFTEPSHLRLANRCHKVETGLSQQGVQLSYFGEGVGQIEQQGRLMETVDSLNRRYGRNTLRLASAGIGQEWQMKPGRVSPPYTTSWEDLPTAWALDPVQISAG</sequence>
<dbReference type="Proteomes" id="UP001431572">
    <property type="component" value="Plasmid unnamed2"/>
</dbReference>
<reference evidence="2" key="1">
    <citation type="journal article" date="2024" name="Nature">
        <title>Anoxygenic phototroph of the Chloroflexota uses a type I reaction centre.</title>
        <authorList>
            <person name="Tsuji J.M."/>
            <person name="Shaw N.A."/>
            <person name="Nagashima S."/>
            <person name="Venkiteswaran J.J."/>
            <person name="Schiff S.L."/>
            <person name="Watanabe T."/>
            <person name="Fukui M."/>
            <person name="Hanada S."/>
            <person name="Tank M."/>
            <person name="Neufeld J.D."/>
        </authorList>
    </citation>
    <scope>NUCLEOTIDE SEQUENCE</scope>
    <source>
        <strain evidence="2">L227-S17</strain>
    </source>
</reference>
<evidence type="ECO:0000313" key="2">
    <source>
        <dbReference type="EMBL" id="WJW70302.1"/>
    </source>
</evidence>
<organism evidence="2 3">
    <name type="scientific">Candidatus Chlorohelix allophototropha</name>
    <dbReference type="NCBI Taxonomy" id="3003348"/>
    <lineage>
        <taxon>Bacteria</taxon>
        <taxon>Bacillati</taxon>
        <taxon>Chloroflexota</taxon>
        <taxon>Chloroflexia</taxon>
        <taxon>Candidatus Chloroheliales</taxon>
        <taxon>Candidatus Chloroheliaceae</taxon>
        <taxon>Candidatus Chlorohelix</taxon>
    </lineage>
</organism>
<dbReference type="EMBL" id="CP128402">
    <property type="protein sequence ID" value="WJW70302.1"/>
    <property type="molecule type" value="Genomic_DNA"/>
</dbReference>
<dbReference type="InterPro" id="IPR025188">
    <property type="entry name" value="DUF4113"/>
</dbReference>
<geneLocation type="plasmid" evidence="2 3">
    <name>unnamed2</name>
</geneLocation>
<keyword evidence="3" id="KW-1185">Reference proteome</keyword>
<dbReference type="Pfam" id="PF13438">
    <property type="entry name" value="DUF4113"/>
    <property type="match status" value="1"/>
</dbReference>
<accession>A0ABY9BAY9</accession>